<evidence type="ECO:0000313" key="4">
    <source>
        <dbReference type="Proteomes" id="UP000757435"/>
    </source>
</evidence>
<evidence type="ECO:0000256" key="2">
    <source>
        <dbReference type="ARBA" id="ARBA00023002"/>
    </source>
</evidence>
<dbReference type="InterPro" id="IPR002347">
    <property type="entry name" value="SDR_fam"/>
</dbReference>
<dbReference type="AlphaFoldDB" id="A0A951QHG3"/>
<evidence type="ECO:0000256" key="1">
    <source>
        <dbReference type="ARBA" id="ARBA00006484"/>
    </source>
</evidence>
<dbReference type="FunFam" id="3.40.50.720:FF:000084">
    <property type="entry name" value="Short-chain dehydrogenase reductase"/>
    <property type="match status" value="1"/>
</dbReference>
<dbReference type="Gene3D" id="3.40.50.720">
    <property type="entry name" value="NAD(P)-binding Rossmann-like Domain"/>
    <property type="match status" value="1"/>
</dbReference>
<dbReference type="CDD" id="cd05233">
    <property type="entry name" value="SDR_c"/>
    <property type="match status" value="1"/>
</dbReference>
<dbReference type="EC" id="1.1.1.47" evidence="3"/>
<dbReference type="InterPro" id="IPR020904">
    <property type="entry name" value="Sc_DH/Rdtase_CS"/>
</dbReference>
<reference evidence="3" key="1">
    <citation type="submission" date="2021-05" db="EMBL/GenBank/DDBJ databases">
        <authorList>
            <person name="Pietrasiak N."/>
            <person name="Ward R."/>
            <person name="Stajich J.E."/>
            <person name="Kurbessoian T."/>
        </authorList>
    </citation>
    <scope>NUCLEOTIDE SEQUENCE</scope>
    <source>
        <strain evidence="3">UHER 2000/2452</strain>
    </source>
</reference>
<dbReference type="NCBIfam" id="NF005559">
    <property type="entry name" value="PRK07231.1"/>
    <property type="match status" value="1"/>
</dbReference>
<reference evidence="3" key="2">
    <citation type="journal article" date="2022" name="Microbiol. Resour. Announc.">
        <title>Metagenome Sequencing to Explore Phylogenomics of Terrestrial Cyanobacteria.</title>
        <authorList>
            <person name="Ward R.D."/>
            <person name="Stajich J.E."/>
            <person name="Johansen J.R."/>
            <person name="Huntemann M."/>
            <person name="Clum A."/>
            <person name="Foster B."/>
            <person name="Foster B."/>
            <person name="Roux S."/>
            <person name="Palaniappan K."/>
            <person name="Varghese N."/>
            <person name="Mukherjee S."/>
            <person name="Reddy T.B.K."/>
            <person name="Daum C."/>
            <person name="Copeland A."/>
            <person name="Chen I.A."/>
            <person name="Ivanova N.N."/>
            <person name="Kyrpides N.C."/>
            <person name="Shapiro N."/>
            <person name="Eloe-Fadrosh E.A."/>
            <person name="Pietrasiak N."/>
        </authorList>
    </citation>
    <scope>NUCLEOTIDE SEQUENCE</scope>
    <source>
        <strain evidence="3">UHER 2000/2452</strain>
    </source>
</reference>
<proteinExistence type="inferred from homology"/>
<sequence length="253" mass="26498">MRLKNKISLITGAGSGIGQATALKFASEGSIVIAADRNLQAAEKTQHLIEQSGGNGRAVALDVTQEQQVAQTIAMVVEHFGQLNVLHNNAGVSVLKPITETTEADWDFLFGVNLKGMFFGCKHAIPYMVQQGGGVIINTASELAIVGQPLYSAYCATKGGVLAFTRALSVEWASKGIRINAVCPGPIKTPMLNAEFELAANPDAERAATIQSIPVGRLGVPEDIAKVALFLASDDAEFVHGAAIVADGGRTTV</sequence>
<keyword evidence="2 3" id="KW-0560">Oxidoreductase</keyword>
<dbReference type="InterPro" id="IPR036291">
    <property type="entry name" value="NAD(P)-bd_dom_sf"/>
</dbReference>
<comment type="caution">
    <text evidence="3">The sequence shown here is derived from an EMBL/GenBank/DDBJ whole genome shotgun (WGS) entry which is preliminary data.</text>
</comment>
<dbReference type="PANTHER" id="PTHR42760">
    <property type="entry name" value="SHORT-CHAIN DEHYDROGENASES/REDUCTASES FAMILY MEMBER"/>
    <property type="match status" value="1"/>
</dbReference>
<dbReference type="Proteomes" id="UP000757435">
    <property type="component" value="Unassembled WGS sequence"/>
</dbReference>
<dbReference type="PANTHER" id="PTHR42760:SF115">
    <property type="entry name" value="3-OXOACYL-[ACYL-CARRIER-PROTEIN] REDUCTASE FABG"/>
    <property type="match status" value="1"/>
</dbReference>
<dbReference type="EMBL" id="JAHHHD010000048">
    <property type="protein sequence ID" value="MBW4661876.1"/>
    <property type="molecule type" value="Genomic_DNA"/>
</dbReference>
<protein>
    <submittedName>
        <fullName evidence="3">Glucose 1-dehydrogenase</fullName>
        <ecNumber evidence="3">1.1.1.47</ecNumber>
    </submittedName>
</protein>
<comment type="similarity">
    <text evidence="1">Belongs to the short-chain dehydrogenases/reductases (SDR) family.</text>
</comment>
<dbReference type="Pfam" id="PF13561">
    <property type="entry name" value="adh_short_C2"/>
    <property type="match status" value="1"/>
</dbReference>
<dbReference type="GO" id="GO:0047936">
    <property type="term" value="F:glucose 1-dehydrogenase [NAD(P)+] activity"/>
    <property type="evidence" value="ECO:0007669"/>
    <property type="project" value="UniProtKB-EC"/>
</dbReference>
<accession>A0A951QHG3</accession>
<dbReference type="PROSITE" id="PS00061">
    <property type="entry name" value="ADH_SHORT"/>
    <property type="match status" value="1"/>
</dbReference>
<dbReference type="PRINTS" id="PR00081">
    <property type="entry name" value="GDHRDH"/>
</dbReference>
<name>A0A951QHG3_9CYAN</name>
<dbReference type="SUPFAM" id="SSF51735">
    <property type="entry name" value="NAD(P)-binding Rossmann-fold domains"/>
    <property type="match status" value="1"/>
</dbReference>
<gene>
    <name evidence="3" type="ORF">KME15_24685</name>
</gene>
<organism evidence="3 4">
    <name type="scientific">Drouetiella hepatica Uher 2000/2452</name>
    <dbReference type="NCBI Taxonomy" id="904376"/>
    <lineage>
        <taxon>Bacteria</taxon>
        <taxon>Bacillati</taxon>
        <taxon>Cyanobacteriota</taxon>
        <taxon>Cyanophyceae</taxon>
        <taxon>Oculatellales</taxon>
        <taxon>Oculatellaceae</taxon>
        <taxon>Drouetiella</taxon>
    </lineage>
</organism>
<dbReference type="PRINTS" id="PR00080">
    <property type="entry name" value="SDRFAMILY"/>
</dbReference>
<evidence type="ECO:0000313" key="3">
    <source>
        <dbReference type="EMBL" id="MBW4661876.1"/>
    </source>
</evidence>